<dbReference type="AlphaFoldDB" id="D1C3F8"/>
<evidence type="ECO:0000313" key="3">
    <source>
        <dbReference type="Proteomes" id="UP000002027"/>
    </source>
</evidence>
<keyword evidence="1" id="KW-0472">Membrane</keyword>
<organism evidence="2 3">
    <name type="scientific">Sphaerobacter thermophilus (strain ATCC 49802 / DSM 20745 / KCCM 41009 / NCIMB 13125 / S 6022)</name>
    <dbReference type="NCBI Taxonomy" id="479434"/>
    <lineage>
        <taxon>Bacteria</taxon>
        <taxon>Pseudomonadati</taxon>
        <taxon>Thermomicrobiota</taxon>
        <taxon>Thermomicrobia</taxon>
        <taxon>Sphaerobacterales</taxon>
        <taxon>Sphaerobacterineae</taxon>
        <taxon>Sphaerobacteraceae</taxon>
        <taxon>Sphaerobacter</taxon>
    </lineage>
</organism>
<reference evidence="3" key="1">
    <citation type="submission" date="2009-11" db="EMBL/GenBank/DDBJ databases">
        <title>The complete chromosome 1 of Sphaerobacter thermophilus DSM 20745.</title>
        <authorList>
            <person name="Lucas S."/>
            <person name="Copeland A."/>
            <person name="Lapidus A."/>
            <person name="Glavina del Rio T."/>
            <person name="Dalin E."/>
            <person name="Tice H."/>
            <person name="Bruce D."/>
            <person name="Goodwin L."/>
            <person name="Pitluck S."/>
            <person name="Kyrpides N."/>
            <person name="Mavromatis K."/>
            <person name="Ivanova N."/>
            <person name="Mikhailova N."/>
            <person name="LaButti K.M."/>
            <person name="Clum A."/>
            <person name="Sun H.I."/>
            <person name="Brettin T."/>
            <person name="Detter J.C."/>
            <person name="Han C."/>
            <person name="Larimer F."/>
            <person name="Land M."/>
            <person name="Hauser L."/>
            <person name="Markowitz V."/>
            <person name="Cheng J.F."/>
            <person name="Hugenholtz P."/>
            <person name="Woyke T."/>
            <person name="Wu D."/>
            <person name="Steenblock K."/>
            <person name="Schneider S."/>
            <person name="Pukall R."/>
            <person name="Goeker M."/>
            <person name="Klenk H.P."/>
            <person name="Eisen J.A."/>
        </authorList>
    </citation>
    <scope>NUCLEOTIDE SEQUENCE [LARGE SCALE GENOMIC DNA]</scope>
    <source>
        <strain evidence="3">ATCC 49802 / DSM 20745 / S 6022</strain>
    </source>
</reference>
<reference evidence="2 3" key="2">
    <citation type="journal article" date="2010" name="Stand. Genomic Sci.">
        <title>Complete genome sequence of Desulfohalobium retbaense type strain (HR(100)).</title>
        <authorList>
            <person name="Spring S."/>
            <person name="Nolan M."/>
            <person name="Lapidus A."/>
            <person name="Glavina Del Rio T."/>
            <person name="Copeland A."/>
            <person name="Tice H."/>
            <person name="Cheng J.F."/>
            <person name="Lucas S."/>
            <person name="Land M."/>
            <person name="Chen F."/>
            <person name="Bruce D."/>
            <person name="Goodwin L."/>
            <person name="Pitluck S."/>
            <person name="Ivanova N."/>
            <person name="Mavromatis K."/>
            <person name="Mikhailova N."/>
            <person name="Pati A."/>
            <person name="Chen A."/>
            <person name="Palaniappan K."/>
            <person name="Hauser L."/>
            <person name="Chang Y.J."/>
            <person name="Jeffries C.D."/>
            <person name="Munk C."/>
            <person name="Kiss H."/>
            <person name="Chain P."/>
            <person name="Han C."/>
            <person name="Brettin T."/>
            <person name="Detter J.C."/>
            <person name="Schuler E."/>
            <person name="Goker M."/>
            <person name="Rohde M."/>
            <person name="Bristow J."/>
            <person name="Eisen J.A."/>
            <person name="Markowitz V."/>
            <person name="Hugenholtz P."/>
            <person name="Kyrpides N.C."/>
            <person name="Klenk H.P."/>
        </authorList>
    </citation>
    <scope>NUCLEOTIDE SEQUENCE [LARGE SCALE GENOMIC DNA]</scope>
    <source>
        <strain evidence="3">ATCC 49802 / DSM 20745 / S 6022</strain>
    </source>
</reference>
<evidence type="ECO:0000313" key="2">
    <source>
        <dbReference type="EMBL" id="ACZ38775.1"/>
    </source>
</evidence>
<keyword evidence="1" id="KW-0812">Transmembrane</keyword>
<dbReference type="KEGG" id="sti:Sthe_1340"/>
<feature type="transmembrane region" description="Helical" evidence="1">
    <location>
        <begin position="6"/>
        <end position="29"/>
    </location>
</feature>
<dbReference type="EMBL" id="CP001823">
    <property type="protein sequence ID" value="ACZ38775.1"/>
    <property type="molecule type" value="Genomic_DNA"/>
</dbReference>
<dbReference type="HOGENOM" id="CLU_3376096_0_0_0"/>
<dbReference type="STRING" id="479434.Sthe_1340"/>
<evidence type="ECO:0000256" key="1">
    <source>
        <dbReference type="SAM" id="Phobius"/>
    </source>
</evidence>
<keyword evidence="1" id="KW-1133">Transmembrane helix</keyword>
<name>D1C3F8_SPHTD</name>
<protein>
    <submittedName>
        <fullName evidence="2">Uncharacterized protein</fullName>
    </submittedName>
</protein>
<dbReference type="InParanoid" id="D1C3F8"/>
<gene>
    <name evidence="2" type="ordered locus">Sthe_1340</name>
</gene>
<sequence length="34" mass="3615">MAILSMNPLIFLVDVAVVGFVAAAVVLGMRALRR</sequence>
<keyword evidence="3" id="KW-1185">Reference proteome</keyword>
<accession>D1C3F8</accession>
<dbReference type="Proteomes" id="UP000002027">
    <property type="component" value="Chromosome 1"/>
</dbReference>
<proteinExistence type="predicted"/>